<reference evidence="2 3" key="1">
    <citation type="submission" date="2018-11" db="EMBL/GenBank/DDBJ databases">
        <authorList>
            <consortium name="Pathogen Informatics"/>
        </authorList>
    </citation>
    <scope>NUCLEOTIDE SEQUENCE [LARGE SCALE GENOMIC DNA]</scope>
</reference>
<dbReference type="EMBL" id="UYRU01088842">
    <property type="protein sequence ID" value="VDN36408.1"/>
    <property type="molecule type" value="Genomic_DNA"/>
</dbReference>
<organism evidence="2 3">
    <name type="scientific">Dibothriocephalus latus</name>
    <name type="common">Fish tapeworm</name>
    <name type="synonym">Diphyllobothrium latum</name>
    <dbReference type="NCBI Taxonomy" id="60516"/>
    <lineage>
        <taxon>Eukaryota</taxon>
        <taxon>Metazoa</taxon>
        <taxon>Spiralia</taxon>
        <taxon>Lophotrochozoa</taxon>
        <taxon>Platyhelminthes</taxon>
        <taxon>Cestoda</taxon>
        <taxon>Eucestoda</taxon>
        <taxon>Diphyllobothriidea</taxon>
        <taxon>Diphyllobothriidae</taxon>
        <taxon>Dibothriocephalus</taxon>
    </lineage>
</organism>
<protein>
    <submittedName>
        <fullName evidence="2">Uncharacterized protein</fullName>
    </submittedName>
</protein>
<evidence type="ECO:0000313" key="3">
    <source>
        <dbReference type="Proteomes" id="UP000281553"/>
    </source>
</evidence>
<evidence type="ECO:0000313" key="2">
    <source>
        <dbReference type="EMBL" id="VDN36408.1"/>
    </source>
</evidence>
<keyword evidence="3" id="KW-1185">Reference proteome</keyword>
<feature type="compositionally biased region" description="Polar residues" evidence="1">
    <location>
        <begin position="53"/>
        <end position="73"/>
    </location>
</feature>
<dbReference type="Proteomes" id="UP000281553">
    <property type="component" value="Unassembled WGS sequence"/>
</dbReference>
<gene>
    <name evidence="2" type="ORF">DILT_LOCUS17023</name>
</gene>
<evidence type="ECO:0000256" key="1">
    <source>
        <dbReference type="SAM" id="MobiDB-lite"/>
    </source>
</evidence>
<proteinExistence type="predicted"/>
<feature type="region of interest" description="Disordered" evidence="1">
    <location>
        <begin position="36"/>
        <end position="73"/>
    </location>
</feature>
<accession>A0A3P7NLF1</accession>
<dbReference type="AlphaFoldDB" id="A0A3P7NLF1"/>
<name>A0A3P7NLF1_DIBLA</name>
<sequence length="73" mass="7567">MNDPYRQSAAAAAADLLYPDLSSLAAVGATLPQDWLKSLSPQRPSGSKWAQPPASTSSRTSVPMPSTSTSFSG</sequence>